<protein>
    <recommendedName>
        <fullName evidence="3">ATP-binding protein</fullName>
    </recommendedName>
</protein>
<dbReference type="RefSeq" id="WP_160958144.1">
    <property type="nucleotide sequence ID" value="NZ_WVUD01000002.1"/>
</dbReference>
<name>A0A7C9IR89_9BACT</name>
<keyword evidence="2" id="KW-1185">Reference proteome</keyword>
<comment type="caution">
    <text evidence="1">The sequence shown here is derived from an EMBL/GenBank/DDBJ whole genome shotgun (WGS) entry which is preliminary data.</text>
</comment>
<dbReference type="Proteomes" id="UP000482487">
    <property type="component" value="Unassembled WGS sequence"/>
</dbReference>
<proteinExistence type="predicted"/>
<dbReference type="Pfam" id="PF19788">
    <property type="entry name" value="DUF6272"/>
    <property type="match status" value="1"/>
</dbReference>
<sequence>MTGGQQFDRCRELLREGGVVLYFKGPVTQEVVEGLGSMIRCKVDFEIANRTRAAMAFAVLVEQLQNVLHYAADTVDMATGRMASGELIIRLDPDGLCLSCGNLIRKELASRISERLDVLAGTDRETLKALYKSCRQQGPDAQSRGAGLGFLEMARRSVRPMRYEIQSISDDLAWFALDVVIA</sequence>
<dbReference type="InterPro" id="IPR046239">
    <property type="entry name" value="DUF6272"/>
</dbReference>
<reference evidence="1 2" key="1">
    <citation type="submission" date="2020-01" db="EMBL/GenBank/DDBJ databases">
        <title>Genome sequence of Desulfovibrio aerotolerans DSM 16695(T).</title>
        <authorList>
            <person name="Karnachuk O."/>
            <person name="Avakyan M."/>
            <person name="Mardanov A."/>
            <person name="Kadnikov V."/>
            <person name="Ravin N."/>
        </authorList>
    </citation>
    <scope>NUCLEOTIDE SEQUENCE [LARGE SCALE GENOMIC DNA]</scope>
    <source>
        <strain evidence="1 2">DSM 16695</strain>
    </source>
</reference>
<evidence type="ECO:0008006" key="3">
    <source>
        <dbReference type="Google" id="ProtNLM"/>
    </source>
</evidence>
<dbReference type="NCBIfam" id="NF038262">
    <property type="entry name" value="SiaB_fam_kinase"/>
    <property type="match status" value="1"/>
</dbReference>
<evidence type="ECO:0000313" key="2">
    <source>
        <dbReference type="Proteomes" id="UP000482487"/>
    </source>
</evidence>
<dbReference type="EMBL" id="WVUD01000002">
    <property type="protein sequence ID" value="MYL81847.1"/>
    <property type="molecule type" value="Genomic_DNA"/>
</dbReference>
<evidence type="ECO:0000313" key="1">
    <source>
        <dbReference type="EMBL" id="MYL81847.1"/>
    </source>
</evidence>
<organism evidence="1 2">
    <name type="scientific">Solidesulfovibrio aerotolerans</name>
    <dbReference type="NCBI Taxonomy" id="295255"/>
    <lineage>
        <taxon>Bacteria</taxon>
        <taxon>Pseudomonadati</taxon>
        <taxon>Thermodesulfobacteriota</taxon>
        <taxon>Desulfovibrionia</taxon>
        <taxon>Desulfovibrionales</taxon>
        <taxon>Desulfovibrionaceae</taxon>
        <taxon>Solidesulfovibrio</taxon>
    </lineage>
</organism>
<dbReference type="AlphaFoldDB" id="A0A7C9IR89"/>
<gene>
    <name evidence="1" type="ORF">GTA51_01685</name>
</gene>
<dbReference type="OrthoDB" id="5365713at2"/>
<accession>A0A7C9IR89</accession>